<protein>
    <recommendedName>
        <fullName evidence="3">Streptomycin adenylyltransferase</fullName>
    </recommendedName>
</protein>
<organism evidence="1 2">
    <name type="scientific">Microcella daejeonensis</name>
    <dbReference type="NCBI Taxonomy" id="2994971"/>
    <lineage>
        <taxon>Bacteria</taxon>
        <taxon>Bacillati</taxon>
        <taxon>Actinomycetota</taxon>
        <taxon>Actinomycetes</taxon>
        <taxon>Micrococcales</taxon>
        <taxon>Microbacteriaceae</taxon>
        <taxon>Microcella</taxon>
    </lineage>
</organism>
<sequence length="268" mass="29050">MLDVSDTRRAFSAYLDRLIDGLTARPDVTGLVLAGSTADRARVDEWSDHDFLVTTVSEQAAETMRTNLAWLPDAETLVIAVREGPHGLKCVYENGAVLEFAVFAPGELLLAHANDFEVALDRGGIGAAMREVAAKPKPLGSTSPEAHAQLFLAHLLIGVGRARRGELLSAGQSVRSHALGSLLALHRSVVVGGADARLDDLDAYRRLETVHPEFAALLERALERDPERAARSLLYLAVTHGVTAWRGWPVAAERAVRERLGWPMDSPQ</sequence>
<accession>A0A9E8ML62</accession>
<name>A0A9E8ML62_9MICO</name>
<evidence type="ECO:0000313" key="2">
    <source>
        <dbReference type="Proteomes" id="UP001164706"/>
    </source>
</evidence>
<keyword evidence="2" id="KW-1185">Reference proteome</keyword>
<gene>
    <name evidence="1" type="ORF">OVN18_01050</name>
</gene>
<dbReference type="AlphaFoldDB" id="A0A9E8ML62"/>
<dbReference type="Gene3D" id="3.30.460.10">
    <property type="entry name" value="Beta Polymerase, domain 2"/>
    <property type="match status" value="1"/>
</dbReference>
<dbReference type="EMBL" id="CP113089">
    <property type="protein sequence ID" value="WAB81640.1"/>
    <property type="molecule type" value="Genomic_DNA"/>
</dbReference>
<evidence type="ECO:0000313" key="1">
    <source>
        <dbReference type="EMBL" id="WAB81640.1"/>
    </source>
</evidence>
<dbReference type="KEGG" id="mdb:OVN18_01050"/>
<dbReference type="RefSeq" id="WP_267781417.1">
    <property type="nucleotide sequence ID" value="NZ_CP113089.1"/>
</dbReference>
<proteinExistence type="predicted"/>
<reference evidence="1" key="1">
    <citation type="submission" date="2022-11" db="EMBL/GenBank/DDBJ databases">
        <title>Description of Microcella daejonensis nov. sp, isolated from riverside soil.</title>
        <authorList>
            <person name="Molina K.M."/>
            <person name="Kim S.B."/>
        </authorList>
    </citation>
    <scope>NUCLEOTIDE SEQUENCE</scope>
    <source>
        <strain evidence="1">MMS21-STM12</strain>
    </source>
</reference>
<evidence type="ECO:0008006" key="3">
    <source>
        <dbReference type="Google" id="ProtNLM"/>
    </source>
</evidence>
<dbReference type="Proteomes" id="UP001164706">
    <property type="component" value="Chromosome"/>
</dbReference>
<dbReference type="InterPro" id="IPR043519">
    <property type="entry name" value="NT_sf"/>
</dbReference>